<dbReference type="RefSeq" id="WP_386099247.1">
    <property type="nucleotide sequence ID" value="NZ_JBHUOZ010000003.1"/>
</dbReference>
<dbReference type="EMBL" id="JBHUOZ010000003">
    <property type="protein sequence ID" value="MFD2920593.1"/>
    <property type="molecule type" value="Genomic_DNA"/>
</dbReference>
<organism evidence="1 2">
    <name type="scientific">Terrimonas rubra</name>
    <dbReference type="NCBI Taxonomy" id="1035890"/>
    <lineage>
        <taxon>Bacteria</taxon>
        <taxon>Pseudomonadati</taxon>
        <taxon>Bacteroidota</taxon>
        <taxon>Chitinophagia</taxon>
        <taxon>Chitinophagales</taxon>
        <taxon>Chitinophagaceae</taxon>
        <taxon>Terrimonas</taxon>
    </lineage>
</organism>
<reference evidence="2" key="1">
    <citation type="journal article" date="2019" name="Int. J. Syst. Evol. Microbiol.">
        <title>The Global Catalogue of Microorganisms (GCM) 10K type strain sequencing project: providing services to taxonomists for standard genome sequencing and annotation.</title>
        <authorList>
            <consortium name="The Broad Institute Genomics Platform"/>
            <consortium name="The Broad Institute Genome Sequencing Center for Infectious Disease"/>
            <person name="Wu L."/>
            <person name="Ma J."/>
        </authorList>
    </citation>
    <scope>NUCLEOTIDE SEQUENCE [LARGE SCALE GENOMIC DNA]</scope>
    <source>
        <strain evidence="2">KCTC 23299</strain>
    </source>
</reference>
<dbReference type="Proteomes" id="UP001597511">
    <property type="component" value="Unassembled WGS sequence"/>
</dbReference>
<sequence>MKLLLTAAGIILYITGTAQLSGQPFIPRESIVTVTTPGSQKDNKTPVNKTAGSWQLANGNTVILLPQDNMPCVIPRQEGSIPNAGAGLKNKSWGAPIPNAGKKVINPVTIFFPPTRTDTLTM</sequence>
<protein>
    <submittedName>
        <fullName evidence="1">Uncharacterized protein</fullName>
    </submittedName>
</protein>
<comment type="caution">
    <text evidence="1">The sequence shown here is derived from an EMBL/GenBank/DDBJ whole genome shotgun (WGS) entry which is preliminary data.</text>
</comment>
<gene>
    <name evidence="1" type="ORF">ACFS6H_12775</name>
</gene>
<evidence type="ECO:0000313" key="1">
    <source>
        <dbReference type="EMBL" id="MFD2920593.1"/>
    </source>
</evidence>
<evidence type="ECO:0000313" key="2">
    <source>
        <dbReference type="Proteomes" id="UP001597511"/>
    </source>
</evidence>
<name>A0ABW6A5H2_9BACT</name>
<proteinExistence type="predicted"/>
<keyword evidence="2" id="KW-1185">Reference proteome</keyword>
<accession>A0ABW6A5H2</accession>